<dbReference type="InterPro" id="IPR024072">
    <property type="entry name" value="DHFR-like_dom_sf"/>
</dbReference>
<dbReference type="AlphaFoldDB" id="A0A7W3J9J5"/>
<reference evidence="2 3" key="1">
    <citation type="submission" date="2020-07" db="EMBL/GenBank/DDBJ databases">
        <title>Sequencing the genomes of 1000 actinobacteria strains.</title>
        <authorList>
            <person name="Klenk H.-P."/>
        </authorList>
    </citation>
    <scope>NUCLEOTIDE SEQUENCE [LARGE SCALE GENOMIC DNA]</scope>
    <source>
        <strain evidence="2 3">DSM 44121</strain>
    </source>
</reference>
<dbReference type="Pfam" id="PF01872">
    <property type="entry name" value="RibD_C"/>
    <property type="match status" value="1"/>
</dbReference>
<dbReference type="Proteomes" id="UP000540568">
    <property type="component" value="Unassembled WGS sequence"/>
</dbReference>
<sequence length="207" mass="22586">MSSGGRRRRTGMGIVKADLAVSLDGYSAGHDQSLEHPFGPLAGERLHTWMFEHGDAHQAERDAIVGAGAYIMGRNMFTAGRGEWDLDWTGWWGEDPPYHGPVFVLTHHPRESVEMKGGTTFHFVTDGIESALAQAREAAGDREISVTGGATTVNEYLAAGHIDELRLHVVPFTLGSGTRVFDGVPPIEFSSTSVRHTPEVTHVTLRR</sequence>
<protein>
    <submittedName>
        <fullName evidence="2">Dihydrofolate reductase</fullName>
    </submittedName>
</protein>
<dbReference type="EMBL" id="JACGWV010000001">
    <property type="protein sequence ID" value="MBA8808775.1"/>
    <property type="molecule type" value="Genomic_DNA"/>
</dbReference>
<dbReference type="Gene3D" id="3.40.430.10">
    <property type="entry name" value="Dihydrofolate Reductase, subunit A"/>
    <property type="match status" value="1"/>
</dbReference>
<dbReference type="InterPro" id="IPR002734">
    <property type="entry name" value="RibDG_C"/>
</dbReference>
<gene>
    <name evidence="2" type="ORF">FHX71_002717</name>
</gene>
<accession>A0A7W3J9J5</accession>
<evidence type="ECO:0000313" key="2">
    <source>
        <dbReference type="EMBL" id="MBA8808775.1"/>
    </source>
</evidence>
<comment type="caution">
    <text evidence="2">The sequence shown here is derived from an EMBL/GenBank/DDBJ whole genome shotgun (WGS) entry which is preliminary data.</text>
</comment>
<dbReference type="PANTHER" id="PTHR38011:SF12">
    <property type="entry name" value="BIFUNCTIONAL DEAMINASE-REDUCTASE DOMAIN PROTEIN"/>
    <property type="match status" value="1"/>
</dbReference>
<dbReference type="GO" id="GO:0008703">
    <property type="term" value="F:5-amino-6-(5-phosphoribosylamino)uracil reductase activity"/>
    <property type="evidence" value="ECO:0007669"/>
    <property type="project" value="InterPro"/>
</dbReference>
<dbReference type="GO" id="GO:0009231">
    <property type="term" value="P:riboflavin biosynthetic process"/>
    <property type="evidence" value="ECO:0007669"/>
    <property type="project" value="InterPro"/>
</dbReference>
<keyword evidence="3" id="KW-1185">Reference proteome</keyword>
<feature type="domain" description="Bacterial bifunctional deaminase-reductase C-terminal" evidence="1">
    <location>
        <begin position="16"/>
        <end position="200"/>
    </location>
</feature>
<proteinExistence type="predicted"/>
<dbReference type="PANTHER" id="PTHR38011">
    <property type="entry name" value="DIHYDROFOLATE REDUCTASE FAMILY PROTEIN (AFU_ORTHOLOGUE AFUA_8G06820)"/>
    <property type="match status" value="1"/>
</dbReference>
<name>A0A7W3J9J5_9MICO</name>
<organism evidence="2 3">
    <name type="scientific">Promicromonospora sukumoe</name>
    <dbReference type="NCBI Taxonomy" id="88382"/>
    <lineage>
        <taxon>Bacteria</taxon>
        <taxon>Bacillati</taxon>
        <taxon>Actinomycetota</taxon>
        <taxon>Actinomycetes</taxon>
        <taxon>Micrococcales</taxon>
        <taxon>Promicromonosporaceae</taxon>
        <taxon>Promicromonospora</taxon>
    </lineage>
</organism>
<dbReference type="InterPro" id="IPR050765">
    <property type="entry name" value="Riboflavin_Biosynth_HTPR"/>
</dbReference>
<evidence type="ECO:0000313" key="3">
    <source>
        <dbReference type="Proteomes" id="UP000540568"/>
    </source>
</evidence>
<dbReference type="SUPFAM" id="SSF53597">
    <property type="entry name" value="Dihydrofolate reductase-like"/>
    <property type="match status" value="1"/>
</dbReference>
<evidence type="ECO:0000259" key="1">
    <source>
        <dbReference type="Pfam" id="PF01872"/>
    </source>
</evidence>